<sequence>MATDFGEKEREFIDGLKENTGRDLGEWMQAISEAGLGHRNDIIDWLRHKGLMFSKASWLERIHHNGGKPIYAGVPKEAAPRRPALRRRETPIAPLAPAQSPEPPQRAPAPAPAPPAPPAVPSAGGDVDALLAKAKAYRPLAQHVLAKIKSVNPAAQVSARESAVAIGGPSPFAVLGITAKELRLHLALGEHPFDEFVKKGQAGGGLGKGEALSHMLVLTDARQIDARFIDLITLAAARAGG</sequence>
<proteinExistence type="predicted"/>
<dbReference type="RefSeq" id="WP_154738210.1">
    <property type="nucleotide sequence ID" value="NZ_WMBQ01000001.1"/>
</dbReference>
<feature type="compositionally biased region" description="Pro residues" evidence="1">
    <location>
        <begin position="100"/>
        <end position="120"/>
    </location>
</feature>
<dbReference type="Pfam" id="PF18899">
    <property type="entry name" value="DUF5655"/>
    <property type="match status" value="1"/>
</dbReference>
<dbReference type="Proteomes" id="UP000440694">
    <property type="component" value="Unassembled WGS sequence"/>
</dbReference>
<evidence type="ECO:0000256" key="1">
    <source>
        <dbReference type="SAM" id="MobiDB-lite"/>
    </source>
</evidence>
<evidence type="ECO:0000259" key="2">
    <source>
        <dbReference type="Pfam" id="PF18899"/>
    </source>
</evidence>
<evidence type="ECO:0000313" key="3">
    <source>
        <dbReference type="EMBL" id="MTD93693.1"/>
    </source>
</evidence>
<organism evidence="3 4">
    <name type="scientific">Hyphomicrobium album</name>
    <dbReference type="NCBI Taxonomy" id="2665159"/>
    <lineage>
        <taxon>Bacteria</taxon>
        <taxon>Pseudomonadati</taxon>
        <taxon>Pseudomonadota</taxon>
        <taxon>Alphaproteobacteria</taxon>
        <taxon>Hyphomicrobiales</taxon>
        <taxon>Hyphomicrobiaceae</taxon>
        <taxon>Hyphomicrobium</taxon>
    </lineage>
</organism>
<feature type="domain" description="DUF5655" evidence="2">
    <location>
        <begin position="128"/>
        <end position="233"/>
    </location>
</feature>
<dbReference type="EMBL" id="WMBQ01000001">
    <property type="protein sequence ID" value="MTD93693.1"/>
    <property type="molecule type" value="Genomic_DNA"/>
</dbReference>
<name>A0A6I3KH40_9HYPH</name>
<gene>
    <name evidence="3" type="ORF">GIW81_05010</name>
</gene>
<dbReference type="AlphaFoldDB" id="A0A6I3KH40"/>
<evidence type="ECO:0000313" key="4">
    <source>
        <dbReference type="Proteomes" id="UP000440694"/>
    </source>
</evidence>
<accession>A0A6I3KH40</accession>
<comment type="caution">
    <text evidence="3">The sequence shown here is derived from an EMBL/GenBank/DDBJ whole genome shotgun (WGS) entry which is preliminary data.</text>
</comment>
<feature type="region of interest" description="Disordered" evidence="1">
    <location>
        <begin position="93"/>
        <end position="124"/>
    </location>
</feature>
<dbReference type="InterPro" id="IPR043714">
    <property type="entry name" value="DUF5655"/>
</dbReference>
<keyword evidence="4" id="KW-1185">Reference proteome</keyword>
<reference evidence="3 4" key="1">
    <citation type="submission" date="2019-11" db="EMBL/GenBank/DDBJ databases">
        <title>Identification of a novel strain.</title>
        <authorList>
            <person name="Xu Q."/>
            <person name="Wang G."/>
        </authorList>
    </citation>
    <scope>NUCLEOTIDE SEQUENCE [LARGE SCALE GENOMIC DNA]</scope>
    <source>
        <strain evidence="4">xq</strain>
    </source>
</reference>
<protein>
    <recommendedName>
        <fullName evidence="2">DUF5655 domain-containing protein</fullName>
    </recommendedName>
</protein>